<dbReference type="AlphaFoldDB" id="A0A0S2DI94"/>
<sequence>MRKILGPAIAAVLLLGVVAGIVMSFNGKRADDRAAAETRKQQADAAARVNVRVLTGSEKLEFLRDPELAQVLLADNIVLDVQKAGSREIATRPDLKSFDAAYPAGTAAARKIADATGSRRIYNGFYTPMTVASWKPLLPTLEANGIVGKRGDAYFIVDMRKLVALMEGGARWKDLQPNPNYAVGKSVLITSTDVRTSNSAAMYLALASYLANGDDVVASETAADQVADRLVHLFSKQGYQESSSSGPFEDYVTMKMGKSPLVMIYEQQFLEYAFKHPRVDPDMVLLYPQPTVLTKHTLVALNDKGARFAEAFERNPKVRAIAARYGLRGPDNAALFADAGKRGIDMPQQLVDVVDPPTYDLLERMIGRIESRLGH</sequence>
<proteinExistence type="predicted"/>
<reference evidence="1 2" key="1">
    <citation type="submission" date="2015-11" db="EMBL/GenBank/DDBJ databases">
        <title>Genome sequences of Lysobacter enzymogenes strain C3 and Lysobacter antibioticus ATCC 29479.</title>
        <authorList>
            <person name="Kobayashi D.Y."/>
        </authorList>
    </citation>
    <scope>NUCLEOTIDE SEQUENCE [LARGE SCALE GENOMIC DNA]</scope>
    <source>
        <strain evidence="1 2">C3</strain>
    </source>
</reference>
<gene>
    <name evidence="1" type="ORF">GLE_3015</name>
</gene>
<evidence type="ECO:0000313" key="1">
    <source>
        <dbReference type="EMBL" id="ALN58363.1"/>
    </source>
</evidence>
<accession>A0A0S2DI94</accession>
<protein>
    <submittedName>
        <fullName evidence="1">Uncharacterized protein</fullName>
    </submittedName>
</protein>
<organism evidence="1 2">
    <name type="scientific">Lysobacter enzymogenes</name>
    <dbReference type="NCBI Taxonomy" id="69"/>
    <lineage>
        <taxon>Bacteria</taxon>
        <taxon>Pseudomonadati</taxon>
        <taxon>Pseudomonadota</taxon>
        <taxon>Gammaproteobacteria</taxon>
        <taxon>Lysobacterales</taxon>
        <taxon>Lysobacteraceae</taxon>
        <taxon>Lysobacter</taxon>
    </lineage>
</organism>
<dbReference type="EMBL" id="CP013140">
    <property type="protein sequence ID" value="ALN58363.1"/>
    <property type="molecule type" value="Genomic_DNA"/>
</dbReference>
<name>A0A0S2DI94_LYSEN</name>
<dbReference type="PATRIC" id="fig|69.6.peg.2976"/>
<dbReference type="STRING" id="69.GLE_3015"/>
<evidence type="ECO:0000313" key="2">
    <source>
        <dbReference type="Proteomes" id="UP000061569"/>
    </source>
</evidence>
<dbReference type="OrthoDB" id="5418945at2"/>
<dbReference type="KEGG" id="lez:GLE_3015"/>
<dbReference type="Proteomes" id="UP000061569">
    <property type="component" value="Chromosome"/>
</dbReference>